<keyword evidence="4" id="KW-1185">Reference proteome</keyword>
<evidence type="ECO:0000259" key="2">
    <source>
        <dbReference type="Pfam" id="PF14291"/>
    </source>
</evidence>
<sequence>MQKLLRSSYQKIESAVMPRESKLQGIHAPGFIRPEALVRYVEGMDFMIQDGFYDTETLRYALEWNGTQKVEVYNLVQLLVMRLAMRFFAGLEDHDRVAKLAKLMATMGTSMTSFPAAKFLGTEFYRSLKAEEEVIKEFQLLIKEKKEAMSRGIEMHDLLSYMIFSTDSSGRFMPEHEVVGKFIGLLSAAFSSPSIATTFLMKYLGEKPDINTHVLNVVKLILGFGYSGRWWLVILRGGWWWWRIMGGVWQLDAVNRATLQHNNQQSTTRAPIQSTSHWASEISLIRSKIGHTRCSAWPRFLLRLDMLLDGTAPQASLLPQAFRGHDESQGLCDNGNFLELLQFSGDHNESINEVLQKTPKNCKLTHHEIQKDIVNTIAHETSKAIIKDLDNGFFSILVYESHDISVKEQMVLILRYVNEKGIIIEWFLGIVHVASTTTLSLKYVIECLLCEHNLSLLKLHGQGYDGDSNMQVNNLVTVVGSSCKRRDALRDAQFAKIKEELENGVRRKFQGVSELAEKLVNTRKHEIYPLVYLLVKLALTFLVATATVERSFSAMKYTKNVLRNRMRDQWMNDCLIVCIERNVACSIDNETIMQ</sequence>
<proteinExistence type="predicted"/>
<dbReference type="Pfam" id="PF05699">
    <property type="entry name" value="Dimer_Tnp_hAT"/>
    <property type="match status" value="1"/>
</dbReference>
<gene>
    <name evidence="3" type="ORF">SO802_012721</name>
</gene>
<feature type="domain" description="HAT C-terminal dimerisation" evidence="1">
    <location>
        <begin position="523"/>
        <end position="582"/>
    </location>
</feature>
<dbReference type="Pfam" id="PF14291">
    <property type="entry name" value="DUF4371"/>
    <property type="match status" value="1"/>
</dbReference>
<dbReference type="Gene3D" id="1.10.630.10">
    <property type="entry name" value="Cytochrome P450"/>
    <property type="match status" value="1"/>
</dbReference>
<evidence type="ECO:0000313" key="4">
    <source>
        <dbReference type="Proteomes" id="UP001459277"/>
    </source>
</evidence>
<protein>
    <recommendedName>
        <fullName evidence="5">HAT C-terminal dimerisation domain-containing protein</fullName>
    </recommendedName>
</protein>
<dbReference type="InterPro" id="IPR055298">
    <property type="entry name" value="AtLOH3-like"/>
</dbReference>
<dbReference type="InterPro" id="IPR008906">
    <property type="entry name" value="HATC_C_dom"/>
</dbReference>
<dbReference type="GO" id="GO:0046983">
    <property type="term" value="F:protein dimerization activity"/>
    <property type="evidence" value="ECO:0007669"/>
    <property type="project" value="InterPro"/>
</dbReference>
<dbReference type="PANTHER" id="PTHR11697:SF230">
    <property type="entry name" value="ZINC FINGER, MYM DOMAIN CONTAINING 1"/>
    <property type="match status" value="1"/>
</dbReference>
<dbReference type="GO" id="GO:0016705">
    <property type="term" value="F:oxidoreductase activity, acting on paired donors, with incorporation or reduction of molecular oxygen"/>
    <property type="evidence" value="ECO:0007669"/>
    <property type="project" value="InterPro"/>
</dbReference>
<dbReference type="GO" id="GO:0004497">
    <property type="term" value="F:monooxygenase activity"/>
    <property type="evidence" value="ECO:0007669"/>
    <property type="project" value="InterPro"/>
</dbReference>
<dbReference type="Proteomes" id="UP001459277">
    <property type="component" value="Unassembled WGS sequence"/>
</dbReference>
<dbReference type="GO" id="GO:0005506">
    <property type="term" value="F:iron ion binding"/>
    <property type="evidence" value="ECO:0007669"/>
    <property type="project" value="InterPro"/>
</dbReference>
<evidence type="ECO:0000259" key="1">
    <source>
        <dbReference type="Pfam" id="PF05699"/>
    </source>
</evidence>
<dbReference type="InterPro" id="IPR025398">
    <property type="entry name" value="DUF4371"/>
</dbReference>
<comment type="caution">
    <text evidence="3">The sequence shown here is derived from an EMBL/GenBank/DDBJ whole genome shotgun (WGS) entry which is preliminary data.</text>
</comment>
<accession>A0AAW2D3L6</accession>
<dbReference type="PANTHER" id="PTHR11697">
    <property type="entry name" value="GENERAL TRANSCRIPTION FACTOR 2-RELATED ZINC FINGER PROTEIN"/>
    <property type="match status" value="1"/>
</dbReference>
<dbReference type="InterPro" id="IPR036396">
    <property type="entry name" value="Cyt_P450_sf"/>
</dbReference>
<feature type="domain" description="DUF4371" evidence="2">
    <location>
        <begin position="321"/>
        <end position="471"/>
    </location>
</feature>
<dbReference type="AlphaFoldDB" id="A0AAW2D3L6"/>
<evidence type="ECO:0000313" key="3">
    <source>
        <dbReference type="EMBL" id="KAL0005160.1"/>
    </source>
</evidence>
<organism evidence="3 4">
    <name type="scientific">Lithocarpus litseifolius</name>
    <dbReference type="NCBI Taxonomy" id="425828"/>
    <lineage>
        <taxon>Eukaryota</taxon>
        <taxon>Viridiplantae</taxon>
        <taxon>Streptophyta</taxon>
        <taxon>Embryophyta</taxon>
        <taxon>Tracheophyta</taxon>
        <taxon>Spermatophyta</taxon>
        <taxon>Magnoliopsida</taxon>
        <taxon>eudicotyledons</taxon>
        <taxon>Gunneridae</taxon>
        <taxon>Pentapetalae</taxon>
        <taxon>rosids</taxon>
        <taxon>fabids</taxon>
        <taxon>Fagales</taxon>
        <taxon>Fagaceae</taxon>
        <taxon>Lithocarpus</taxon>
    </lineage>
</organism>
<evidence type="ECO:0008006" key="5">
    <source>
        <dbReference type="Google" id="ProtNLM"/>
    </source>
</evidence>
<dbReference type="SUPFAM" id="SSF48264">
    <property type="entry name" value="Cytochrome P450"/>
    <property type="match status" value="1"/>
</dbReference>
<reference evidence="3 4" key="1">
    <citation type="submission" date="2024-01" db="EMBL/GenBank/DDBJ databases">
        <title>A telomere-to-telomere, gap-free genome of sweet tea (Lithocarpus litseifolius).</title>
        <authorList>
            <person name="Zhou J."/>
        </authorList>
    </citation>
    <scope>NUCLEOTIDE SEQUENCE [LARGE SCALE GENOMIC DNA]</scope>
    <source>
        <strain evidence="3">Zhou-2022a</strain>
        <tissue evidence="3">Leaf</tissue>
    </source>
</reference>
<dbReference type="EMBL" id="JAZDWU010000004">
    <property type="protein sequence ID" value="KAL0005160.1"/>
    <property type="molecule type" value="Genomic_DNA"/>
</dbReference>
<dbReference type="GO" id="GO:0020037">
    <property type="term" value="F:heme binding"/>
    <property type="evidence" value="ECO:0007669"/>
    <property type="project" value="InterPro"/>
</dbReference>
<name>A0AAW2D3L6_9ROSI</name>